<dbReference type="RefSeq" id="WP_240719691.1">
    <property type="nucleotide sequence ID" value="NZ_JAKVTW010000019.1"/>
</dbReference>
<dbReference type="Proteomes" id="UP001320609">
    <property type="component" value="Unassembled WGS sequence"/>
</dbReference>
<keyword evidence="2" id="KW-1185">Reference proteome</keyword>
<name>A0ABS9SBD5_9GAMM</name>
<organism evidence="1 2">
    <name type="scientific">Vreelandella neptunia</name>
    <dbReference type="NCBI Taxonomy" id="115551"/>
    <lineage>
        <taxon>Bacteria</taxon>
        <taxon>Pseudomonadati</taxon>
        <taxon>Pseudomonadota</taxon>
        <taxon>Gammaproteobacteria</taxon>
        <taxon>Oceanospirillales</taxon>
        <taxon>Halomonadaceae</taxon>
        <taxon>Vreelandella</taxon>
    </lineage>
</organism>
<evidence type="ECO:0000313" key="2">
    <source>
        <dbReference type="Proteomes" id="UP001320609"/>
    </source>
</evidence>
<dbReference type="EMBL" id="JAKVTW010000019">
    <property type="protein sequence ID" value="MCH4813427.1"/>
    <property type="molecule type" value="Genomic_DNA"/>
</dbReference>
<protein>
    <submittedName>
        <fullName evidence="1">Uncharacterized protein</fullName>
    </submittedName>
</protein>
<accession>A0ABS9SBD5</accession>
<evidence type="ECO:0000313" key="1">
    <source>
        <dbReference type="EMBL" id="MCH4813427.1"/>
    </source>
</evidence>
<reference evidence="1 2" key="1">
    <citation type="submission" date="2022-03" db="EMBL/GenBank/DDBJ databases">
        <title>Genomic signatures underlying metal tolerance in selected Arctic bacterial isolates.</title>
        <authorList>
            <person name="Thomas F.A."/>
            <person name="Venkatachalam S."/>
            <person name="Krishnan K.P."/>
        </authorList>
    </citation>
    <scope>NUCLEOTIDE SEQUENCE [LARGE SCALE GENOMIC DNA]</scope>
    <source>
        <strain evidence="1 2">HM116</strain>
    </source>
</reference>
<sequence length="98" mass="11374">MTGNWYVVLLDRASNEEREVVHAAIKDKANGWWHRHENTWIVGGLTASQWKDVVKEAMSPGPSSVLVLALPREEAKRYWSYFGPKAKDRCQWLHKNIK</sequence>
<gene>
    <name evidence="1" type="ORF">MLE19_19015</name>
</gene>
<comment type="caution">
    <text evidence="1">The sequence shown here is derived from an EMBL/GenBank/DDBJ whole genome shotgun (WGS) entry which is preliminary data.</text>
</comment>
<proteinExistence type="predicted"/>